<evidence type="ECO:0000256" key="5">
    <source>
        <dbReference type="ARBA" id="ARBA00023242"/>
    </source>
</evidence>
<evidence type="ECO:0000313" key="8">
    <source>
        <dbReference type="EMBL" id="KAJ8963359.1"/>
    </source>
</evidence>
<organism evidence="8 9">
    <name type="scientific">Aromia moschata</name>
    <dbReference type="NCBI Taxonomy" id="1265417"/>
    <lineage>
        <taxon>Eukaryota</taxon>
        <taxon>Metazoa</taxon>
        <taxon>Ecdysozoa</taxon>
        <taxon>Arthropoda</taxon>
        <taxon>Hexapoda</taxon>
        <taxon>Insecta</taxon>
        <taxon>Pterygota</taxon>
        <taxon>Neoptera</taxon>
        <taxon>Endopterygota</taxon>
        <taxon>Coleoptera</taxon>
        <taxon>Polyphaga</taxon>
        <taxon>Cucujiformia</taxon>
        <taxon>Chrysomeloidea</taxon>
        <taxon>Cerambycidae</taxon>
        <taxon>Cerambycinae</taxon>
        <taxon>Callichromatini</taxon>
        <taxon>Aromia</taxon>
    </lineage>
</organism>
<evidence type="ECO:0000256" key="7">
    <source>
        <dbReference type="SAM" id="MobiDB-lite"/>
    </source>
</evidence>
<keyword evidence="4" id="KW-0963">Cytoplasm</keyword>
<dbReference type="CDD" id="cd14820">
    <property type="entry name" value="TRAX"/>
    <property type="match status" value="1"/>
</dbReference>
<dbReference type="SUPFAM" id="SSF74784">
    <property type="entry name" value="Translin"/>
    <property type="match status" value="1"/>
</dbReference>
<keyword evidence="5" id="KW-0539">Nucleus</keyword>
<evidence type="ECO:0000256" key="1">
    <source>
        <dbReference type="ARBA" id="ARBA00004123"/>
    </source>
</evidence>
<sequence>MSKSRGNRHRRGKPAVGDNARETVENMDEQNPVLLMFKEYSSQLDDKHDRYERIVKLSRDVNIEAKRIIFLLHNINTDIEAKKKAVIEEADCRLQALVSNSFKAIARELKGQDGYQYHRAYSNGLQEFIEALTFCQFLKDDSIEPWTAINDSFKYHDDEHGGYQLLFPQYDFILGLADFTGELMRRCINTLGVGNVSECFKLCNFVKYINAGFLGLMAPGNKELSRKAYVLRQSLAKMELVCYNIQIRGSEIPKHMLISVIESTDVNAEEDEGYF</sequence>
<dbReference type="InterPro" id="IPR016068">
    <property type="entry name" value="Translin_N"/>
</dbReference>
<feature type="compositionally biased region" description="Basic residues" evidence="7">
    <location>
        <begin position="1"/>
        <end position="13"/>
    </location>
</feature>
<keyword evidence="9" id="KW-1185">Reference proteome</keyword>
<dbReference type="Pfam" id="PF01997">
    <property type="entry name" value="Translin"/>
    <property type="match status" value="1"/>
</dbReference>
<dbReference type="InterPro" id="IPR016069">
    <property type="entry name" value="Translin_C"/>
</dbReference>
<dbReference type="GO" id="GO:0043565">
    <property type="term" value="F:sequence-specific DNA binding"/>
    <property type="evidence" value="ECO:0007669"/>
    <property type="project" value="InterPro"/>
</dbReference>
<name>A0AAV8ZGB9_9CUCU</name>
<evidence type="ECO:0000313" key="9">
    <source>
        <dbReference type="Proteomes" id="UP001162162"/>
    </source>
</evidence>
<evidence type="ECO:0000256" key="3">
    <source>
        <dbReference type="ARBA" id="ARBA00005902"/>
    </source>
</evidence>
<evidence type="ECO:0000256" key="2">
    <source>
        <dbReference type="ARBA" id="ARBA00004496"/>
    </source>
</evidence>
<dbReference type="GO" id="GO:0005737">
    <property type="term" value="C:cytoplasm"/>
    <property type="evidence" value="ECO:0007669"/>
    <property type="project" value="UniProtKB-SubCell"/>
</dbReference>
<feature type="region of interest" description="Disordered" evidence="7">
    <location>
        <begin position="1"/>
        <end position="24"/>
    </location>
</feature>
<dbReference type="InterPro" id="IPR002848">
    <property type="entry name" value="Translin_fam"/>
</dbReference>
<gene>
    <name evidence="8" type="ORF">NQ318_018831</name>
</gene>
<comment type="subcellular location">
    <subcellularLocation>
        <location evidence="2">Cytoplasm</location>
    </subcellularLocation>
    <subcellularLocation>
        <location evidence="1">Nucleus</location>
    </subcellularLocation>
</comment>
<accession>A0AAV8ZGB9</accession>
<evidence type="ECO:0008006" key="10">
    <source>
        <dbReference type="Google" id="ProtNLM"/>
    </source>
</evidence>
<feature type="binding site" evidence="6">
    <location>
        <position position="130"/>
    </location>
    <ligand>
        <name>Mg(2+)</name>
        <dbReference type="ChEBI" id="CHEBI:18420"/>
    </ligand>
</feature>
<dbReference type="FunFam" id="1.20.58.200:FF:000001">
    <property type="entry name" value="Translin-associated factor X"/>
    <property type="match status" value="1"/>
</dbReference>
<reference evidence="8" key="1">
    <citation type="journal article" date="2023" name="Insect Mol. Biol.">
        <title>Genome sequencing provides insights into the evolution of gene families encoding plant cell wall-degrading enzymes in longhorned beetles.</title>
        <authorList>
            <person name="Shin N.R."/>
            <person name="Okamura Y."/>
            <person name="Kirsch R."/>
            <person name="Pauchet Y."/>
        </authorList>
    </citation>
    <scope>NUCLEOTIDE SEQUENCE</scope>
    <source>
        <strain evidence="8">AMC_N1</strain>
    </source>
</reference>
<keyword evidence="6" id="KW-0460">Magnesium</keyword>
<dbReference type="GO" id="GO:0005634">
    <property type="term" value="C:nucleus"/>
    <property type="evidence" value="ECO:0007669"/>
    <property type="project" value="UniProtKB-SubCell"/>
</dbReference>
<feature type="binding site" evidence="6">
    <location>
        <position position="182"/>
    </location>
    <ligand>
        <name>Mg(2+)</name>
        <dbReference type="ChEBI" id="CHEBI:18420"/>
    </ligand>
</feature>
<dbReference type="PANTHER" id="PTHR10741">
    <property type="entry name" value="TRANSLIN AND TRANSLIN ASSOCIATED PROTEIN X"/>
    <property type="match status" value="1"/>
</dbReference>
<dbReference type="InterPro" id="IPR036081">
    <property type="entry name" value="Translin_sf"/>
</dbReference>
<dbReference type="EMBL" id="JAPWTK010000001">
    <property type="protein sequence ID" value="KAJ8963359.1"/>
    <property type="molecule type" value="Genomic_DNA"/>
</dbReference>
<proteinExistence type="inferred from homology"/>
<dbReference type="Gene3D" id="1.20.58.190">
    <property type="entry name" value="Translin, domain 1"/>
    <property type="match status" value="1"/>
</dbReference>
<comment type="caution">
    <text evidence="8">The sequence shown here is derived from an EMBL/GenBank/DDBJ whole genome shotgun (WGS) entry which is preliminary data.</text>
</comment>
<evidence type="ECO:0000256" key="6">
    <source>
        <dbReference type="PIRSR" id="PIRSR602848-1"/>
    </source>
</evidence>
<dbReference type="AlphaFoldDB" id="A0AAV8ZGB9"/>
<protein>
    <recommendedName>
        <fullName evidence="10">Translin-associated protein X</fullName>
    </recommendedName>
</protein>
<evidence type="ECO:0000256" key="4">
    <source>
        <dbReference type="ARBA" id="ARBA00022490"/>
    </source>
</evidence>
<keyword evidence="6" id="KW-0479">Metal-binding</keyword>
<comment type="similarity">
    <text evidence="3">Belongs to the translin family.</text>
</comment>
<dbReference type="Proteomes" id="UP001162162">
    <property type="component" value="Unassembled WGS sequence"/>
</dbReference>
<dbReference type="Gene3D" id="1.20.58.200">
    <property type="entry name" value="Translin, domain 2"/>
    <property type="match status" value="1"/>
</dbReference>
<dbReference type="GO" id="GO:0046872">
    <property type="term" value="F:metal ion binding"/>
    <property type="evidence" value="ECO:0007669"/>
    <property type="project" value="UniProtKB-KW"/>
</dbReference>